<accession>A0A4Q1AVB0</accession>
<dbReference type="PANTHER" id="PTHR46246:SF1">
    <property type="entry name" value="GUANOSINE-3',5'-BIS(DIPHOSPHATE) 3'-PYROPHOSPHOHYDROLASE MESH1"/>
    <property type="match status" value="1"/>
</dbReference>
<dbReference type="SUPFAM" id="SSF109604">
    <property type="entry name" value="HD-domain/PDEase-like"/>
    <property type="match status" value="1"/>
</dbReference>
<evidence type="ECO:0000313" key="1">
    <source>
        <dbReference type="EMBL" id="RXK13965.1"/>
    </source>
</evidence>
<dbReference type="Pfam" id="PF13328">
    <property type="entry name" value="HD_4"/>
    <property type="match status" value="1"/>
</dbReference>
<gene>
    <name evidence="1" type="ORF">CP965_00515</name>
</gene>
<dbReference type="InterPro" id="IPR003607">
    <property type="entry name" value="HD/PDEase_dom"/>
</dbReference>
<dbReference type="GO" id="GO:0008893">
    <property type="term" value="F:guanosine-3',5'-bis(diphosphate) 3'-diphosphatase activity"/>
    <property type="evidence" value="ECO:0007669"/>
    <property type="project" value="TreeGrafter"/>
</dbReference>
<evidence type="ECO:0000313" key="2">
    <source>
        <dbReference type="Proteomes" id="UP000289718"/>
    </source>
</evidence>
<reference evidence="1 2" key="1">
    <citation type="submission" date="2017-09" db="EMBL/GenBank/DDBJ databases">
        <title>Genomics of the genus Arcobacter.</title>
        <authorList>
            <person name="Perez-Cataluna A."/>
            <person name="Figueras M.J."/>
            <person name="Salas-Masso N."/>
        </authorList>
    </citation>
    <scope>NUCLEOTIDE SEQUENCE [LARGE SCALE GENOMIC DNA]</scope>
    <source>
        <strain evidence="1 2">F156-34</strain>
    </source>
</reference>
<dbReference type="EMBL" id="NXIE01000001">
    <property type="protein sequence ID" value="RXK13965.1"/>
    <property type="molecule type" value="Genomic_DNA"/>
</dbReference>
<keyword evidence="1" id="KW-0378">Hydrolase</keyword>
<dbReference type="Gene3D" id="1.10.3210.10">
    <property type="entry name" value="Hypothetical protein af1432"/>
    <property type="match status" value="1"/>
</dbReference>
<dbReference type="Proteomes" id="UP000289718">
    <property type="component" value="Unassembled WGS sequence"/>
</dbReference>
<dbReference type="InterPro" id="IPR052194">
    <property type="entry name" value="MESH1"/>
</dbReference>
<organism evidence="1 2">
    <name type="scientific">Halarcobacter mediterraneus</name>
    <dbReference type="NCBI Taxonomy" id="2023153"/>
    <lineage>
        <taxon>Bacteria</taxon>
        <taxon>Pseudomonadati</taxon>
        <taxon>Campylobacterota</taxon>
        <taxon>Epsilonproteobacteria</taxon>
        <taxon>Campylobacterales</taxon>
        <taxon>Arcobacteraceae</taxon>
        <taxon>Halarcobacter</taxon>
    </lineage>
</organism>
<dbReference type="PANTHER" id="PTHR46246">
    <property type="entry name" value="GUANOSINE-3',5'-BIS(DIPHOSPHATE) 3'-PYROPHOSPHOHYDROLASE MESH1"/>
    <property type="match status" value="1"/>
</dbReference>
<sequence>MFTQEKYLKALNFAAQAHGEQKTPKGVPYITHLVSVAMEIIHACEQSELKLEQTDFAITVSLLHDTLEDTDVTYDDIYKEFGPEVAEAVDALTKDETLESKKEQMASSINKLMSQPYEIQMVKLADRISNMQKPPESWDSLKKLSYQKEAKFILSCLKNCNIHLSKRLEDKINEYTTYIN</sequence>
<dbReference type="RefSeq" id="WP_129060074.1">
    <property type="nucleotide sequence ID" value="NZ_NXIE01000001.1"/>
</dbReference>
<dbReference type="CDD" id="cd00077">
    <property type="entry name" value="HDc"/>
    <property type="match status" value="1"/>
</dbReference>
<dbReference type="OrthoDB" id="9802385at2"/>
<name>A0A4Q1AVB0_9BACT</name>
<protein>
    <submittedName>
        <fullName evidence="1">Phosphohydrolase</fullName>
    </submittedName>
</protein>
<dbReference type="AlphaFoldDB" id="A0A4Q1AVB0"/>
<comment type="caution">
    <text evidence="1">The sequence shown here is derived from an EMBL/GenBank/DDBJ whole genome shotgun (WGS) entry which is preliminary data.</text>
</comment>
<keyword evidence="2" id="KW-1185">Reference proteome</keyword>
<proteinExistence type="predicted"/>